<evidence type="ECO:0000256" key="4">
    <source>
        <dbReference type="RuleBase" id="RU003557"/>
    </source>
</evidence>
<dbReference type="CDD" id="cd00751">
    <property type="entry name" value="thiolase"/>
    <property type="match status" value="1"/>
</dbReference>
<feature type="domain" description="Thiolase C-terminal" evidence="6">
    <location>
        <begin position="282"/>
        <end position="407"/>
    </location>
</feature>
<keyword evidence="8" id="KW-1185">Reference proteome</keyword>
<accession>A0ABP7NPH8</accession>
<evidence type="ECO:0000256" key="1">
    <source>
        <dbReference type="ARBA" id="ARBA00010982"/>
    </source>
</evidence>
<comment type="similarity">
    <text evidence="1 4">Belongs to the thiolase-like superfamily. Thiolase family.</text>
</comment>
<evidence type="ECO:0000256" key="3">
    <source>
        <dbReference type="ARBA" id="ARBA00023315"/>
    </source>
</evidence>
<dbReference type="InterPro" id="IPR020617">
    <property type="entry name" value="Thiolase_C"/>
</dbReference>
<dbReference type="PIRSF" id="PIRSF000429">
    <property type="entry name" value="Ac-CoA_Ac_transf"/>
    <property type="match status" value="1"/>
</dbReference>
<dbReference type="PANTHER" id="PTHR43365">
    <property type="entry name" value="BLR7806 PROTEIN"/>
    <property type="match status" value="1"/>
</dbReference>
<dbReference type="PANTHER" id="PTHR43365:SF1">
    <property type="entry name" value="ACETYL-COA C-ACYLTRANSFERASE"/>
    <property type="match status" value="1"/>
</dbReference>
<dbReference type="Proteomes" id="UP001418444">
    <property type="component" value="Unassembled WGS sequence"/>
</dbReference>
<name>A0ABP7NPH8_9ACTN</name>
<dbReference type="PROSITE" id="PS00098">
    <property type="entry name" value="THIOLASE_1"/>
    <property type="match status" value="1"/>
</dbReference>
<sequence length="419" mass="42822">MSTSPTPEAWIFDYVRTPRGKASAAGGLHSHTAIDLVVHLMTDLRARGLPVTEVDDVVLGCASQLDEQGSNPARIAALLAGWGERVPGLMVNRFCASGIDAVAVAAARVKAGDADLVVAGGVESVSRVPIFSDRGPLWTDPAVVEGIGSIHMGVAADLNAALEGFSREQLDAYGARSQHRAAEAWAAGRFAAEVVPVPRGDGEPLGTDELVRPTTSPATLAALAPAFAGLGADGQDALALRSFPELGAIEHLHTVGTAPAMADGAALLVVGTWEAGRRAGLRPRARIAAASSTAGHPVRMLTAGQDAVQAVLDRSGVTPAEVACFEFAEAFAALCLRFERDMGIDSAAGDDRMNPNGGTMAMGHAFGATGAIMVGGCVEELQRRDGRWGVGAVSGAAGLGSAILVERPDGADSTGSWLG</sequence>
<feature type="domain" description="Thiolase N-terminal" evidence="5">
    <location>
        <begin position="11"/>
        <end position="231"/>
    </location>
</feature>
<gene>
    <name evidence="7" type="ORF">GCM10022231_06610</name>
</gene>
<dbReference type="InterPro" id="IPR002155">
    <property type="entry name" value="Thiolase"/>
</dbReference>
<dbReference type="Gene3D" id="3.40.47.10">
    <property type="match status" value="2"/>
</dbReference>
<dbReference type="EMBL" id="BAAAZW010000002">
    <property type="protein sequence ID" value="GAA3951497.1"/>
    <property type="molecule type" value="Genomic_DNA"/>
</dbReference>
<evidence type="ECO:0000259" key="5">
    <source>
        <dbReference type="Pfam" id="PF00108"/>
    </source>
</evidence>
<evidence type="ECO:0000256" key="2">
    <source>
        <dbReference type="ARBA" id="ARBA00022679"/>
    </source>
</evidence>
<protein>
    <submittedName>
        <fullName evidence="7">Acetyl-CoA C-acetyltransferase</fullName>
    </submittedName>
</protein>
<dbReference type="InterPro" id="IPR016039">
    <property type="entry name" value="Thiolase-like"/>
</dbReference>
<keyword evidence="3 4" id="KW-0012">Acyltransferase</keyword>
<reference evidence="8" key="1">
    <citation type="journal article" date="2019" name="Int. J. Syst. Evol. Microbiol.">
        <title>The Global Catalogue of Microorganisms (GCM) 10K type strain sequencing project: providing services to taxonomists for standard genome sequencing and annotation.</title>
        <authorList>
            <consortium name="The Broad Institute Genomics Platform"/>
            <consortium name="The Broad Institute Genome Sequencing Center for Infectious Disease"/>
            <person name="Wu L."/>
            <person name="Ma J."/>
        </authorList>
    </citation>
    <scope>NUCLEOTIDE SEQUENCE [LARGE SCALE GENOMIC DNA]</scope>
    <source>
        <strain evidence="8">JCM 16923</strain>
    </source>
</reference>
<dbReference type="InterPro" id="IPR020616">
    <property type="entry name" value="Thiolase_N"/>
</dbReference>
<proteinExistence type="inferred from homology"/>
<evidence type="ECO:0000313" key="7">
    <source>
        <dbReference type="EMBL" id="GAA3951497.1"/>
    </source>
</evidence>
<organism evidence="7 8">
    <name type="scientific">Gordonia caeni</name>
    <dbReference type="NCBI Taxonomy" id="1007097"/>
    <lineage>
        <taxon>Bacteria</taxon>
        <taxon>Bacillati</taxon>
        <taxon>Actinomycetota</taxon>
        <taxon>Actinomycetes</taxon>
        <taxon>Mycobacteriales</taxon>
        <taxon>Gordoniaceae</taxon>
        <taxon>Gordonia</taxon>
    </lineage>
</organism>
<dbReference type="SUPFAM" id="SSF53901">
    <property type="entry name" value="Thiolase-like"/>
    <property type="match status" value="2"/>
</dbReference>
<dbReference type="Pfam" id="PF02803">
    <property type="entry name" value="Thiolase_C"/>
    <property type="match status" value="1"/>
</dbReference>
<dbReference type="InterPro" id="IPR020615">
    <property type="entry name" value="Thiolase_acyl_enz_int_AS"/>
</dbReference>
<dbReference type="RefSeq" id="WP_344780593.1">
    <property type="nucleotide sequence ID" value="NZ_BAAAZW010000002.1"/>
</dbReference>
<keyword evidence="2 4" id="KW-0808">Transferase</keyword>
<dbReference type="Pfam" id="PF00108">
    <property type="entry name" value="Thiolase_N"/>
    <property type="match status" value="1"/>
</dbReference>
<evidence type="ECO:0000313" key="8">
    <source>
        <dbReference type="Proteomes" id="UP001418444"/>
    </source>
</evidence>
<dbReference type="NCBIfam" id="TIGR01930">
    <property type="entry name" value="AcCoA-C-Actrans"/>
    <property type="match status" value="1"/>
</dbReference>
<evidence type="ECO:0000259" key="6">
    <source>
        <dbReference type="Pfam" id="PF02803"/>
    </source>
</evidence>
<comment type="caution">
    <text evidence="7">The sequence shown here is derived from an EMBL/GenBank/DDBJ whole genome shotgun (WGS) entry which is preliminary data.</text>
</comment>